<feature type="compositionally biased region" description="Polar residues" evidence="7">
    <location>
        <begin position="1012"/>
        <end position="1024"/>
    </location>
</feature>
<dbReference type="Pfam" id="PF00665">
    <property type="entry name" value="rve"/>
    <property type="match status" value="1"/>
</dbReference>
<keyword evidence="1" id="KW-0808">Transferase</keyword>
<dbReference type="InterPro" id="IPR041588">
    <property type="entry name" value="Integrase_H2C2"/>
</dbReference>
<dbReference type="Pfam" id="PF03732">
    <property type="entry name" value="Retrotrans_gag"/>
    <property type="match status" value="1"/>
</dbReference>
<dbReference type="Pfam" id="PF17917">
    <property type="entry name" value="RT_RNaseH"/>
    <property type="match status" value="1"/>
</dbReference>
<evidence type="ECO:0000313" key="11">
    <source>
        <dbReference type="Proteomes" id="UP000694240"/>
    </source>
</evidence>
<gene>
    <name evidence="10" type="ORF">ISN45_Aa06g029560</name>
</gene>
<dbReference type="Pfam" id="PF13456">
    <property type="entry name" value="RVT_3"/>
    <property type="match status" value="1"/>
</dbReference>
<dbReference type="PANTHER" id="PTHR48475">
    <property type="entry name" value="RIBONUCLEASE H"/>
    <property type="match status" value="1"/>
</dbReference>
<keyword evidence="5" id="KW-0378">Hydrolase</keyword>
<dbReference type="Proteomes" id="UP000694240">
    <property type="component" value="Chromosome 11"/>
</dbReference>
<dbReference type="GO" id="GO:0003964">
    <property type="term" value="F:RNA-directed DNA polymerase activity"/>
    <property type="evidence" value="ECO:0007669"/>
    <property type="project" value="UniProtKB-KW"/>
</dbReference>
<evidence type="ECO:0000259" key="9">
    <source>
        <dbReference type="PROSITE" id="PS50994"/>
    </source>
</evidence>
<feature type="compositionally biased region" description="Basic and acidic residues" evidence="7">
    <location>
        <begin position="431"/>
        <end position="440"/>
    </location>
</feature>
<evidence type="ECO:0000256" key="2">
    <source>
        <dbReference type="ARBA" id="ARBA00022695"/>
    </source>
</evidence>
<evidence type="ECO:0000256" key="5">
    <source>
        <dbReference type="ARBA" id="ARBA00022801"/>
    </source>
</evidence>
<dbReference type="PROSITE" id="PS50879">
    <property type="entry name" value="RNASE_H_1"/>
    <property type="match status" value="1"/>
</dbReference>
<feature type="compositionally biased region" description="Basic and acidic residues" evidence="7">
    <location>
        <begin position="515"/>
        <end position="530"/>
    </location>
</feature>
<dbReference type="GO" id="GO:0015074">
    <property type="term" value="P:DNA integration"/>
    <property type="evidence" value="ECO:0007669"/>
    <property type="project" value="InterPro"/>
</dbReference>
<accession>A0A8T1Z231</accession>
<dbReference type="InterPro" id="IPR001584">
    <property type="entry name" value="Integrase_cat-core"/>
</dbReference>
<evidence type="ECO:0000259" key="8">
    <source>
        <dbReference type="PROSITE" id="PS50879"/>
    </source>
</evidence>
<dbReference type="PROSITE" id="PS50994">
    <property type="entry name" value="INTEGRASE"/>
    <property type="match status" value="1"/>
</dbReference>
<feature type="region of interest" description="Disordered" evidence="7">
    <location>
        <begin position="1"/>
        <end position="52"/>
    </location>
</feature>
<proteinExistence type="predicted"/>
<evidence type="ECO:0000256" key="7">
    <source>
        <dbReference type="SAM" id="MobiDB-lite"/>
    </source>
</evidence>
<keyword evidence="2" id="KW-0548">Nucleotidyltransferase</keyword>
<evidence type="ECO:0000256" key="3">
    <source>
        <dbReference type="ARBA" id="ARBA00022722"/>
    </source>
</evidence>
<keyword evidence="11" id="KW-1185">Reference proteome</keyword>
<keyword evidence="6" id="KW-0695">RNA-directed DNA polymerase</keyword>
<dbReference type="CDD" id="cd00303">
    <property type="entry name" value="retropepsin_like"/>
    <property type="match status" value="1"/>
</dbReference>
<dbReference type="InterPro" id="IPR002156">
    <property type="entry name" value="RNaseH_domain"/>
</dbReference>
<feature type="compositionally biased region" description="Polar residues" evidence="7">
    <location>
        <begin position="1"/>
        <end position="10"/>
    </location>
</feature>
<dbReference type="Pfam" id="PF17921">
    <property type="entry name" value="Integrase_H2C2"/>
    <property type="match status" value="1"/>
</dbReference>
<name>A0A8T1Z231_9BRAS</name>
<dbReference type="PANTHER" id="PTHR48475:SF2">
    <property type="entry name" value="RIBONUCLEASE H"/>
    <property type="match status" value="1"/>
</dbReference>
<comment type="caution">
    <text evidence="10">The sequence shown here is derived from an EMBL/GenBank/DDBJ whole genome shotgun (WGS) entry which is preliminary data.</text>
</comment>
<keyword evidence="3" id="KW-0540">Nuclease</keyword>
<dbReference type="EMBL" id="JAEFBK010000011">
    <property type="protein sequence ID" value="KAG7552352.1"/>
    <property type="molecule type" value="Genomic_DNA"/>
</dbReference>
<evidence type="ECO:0000256" key="4">
    <source>
        <dbReference type="ARBA" id="ARBA00022759"/>
    </source>
</evidence>
<feature type="compositionally biased region" description="Basic residues" evidence="7">
    <location>
        <begin position="1042"/>
        <end position="1051"/>
    </location>
</feature>
<organism evidence="10 11">
    <name type="scientific">Arabidopsis thaliana x Arabidopsis arenosa</name>
    <dbReference type="NCBI Taxonomy" id="1240361"/>
    <lineage>
        <taxon>Eukaryota</taxon>
        <taxon>Viridiplantae</taxon>
        <taxon>Streptophyta</taxon>
        <taxon>Embryophyta</taxon>
        <taxon>Tracheophyta</taxon>
        <taxon>Spermatophyta</taxon>
        <taxon>Magnoliopsida</taxon>
        <taxon>eudicotyledons</taxon>
        <taxon>Gunneridae</taxon>
        <taxon>Pentapetalae</taxon>
        <taxon>rosids</taxon>
        <taxon>malvids</taxon>
        <taxon>Brassicales</taxon>
        <taxon>Brassicaceae</taxon>
        <taxon>Camelineae</taxon>
        <taxon>Arabidopsis</taxon>
    </lineage>
</organism>
<feature type="domain" description="Integrase catalytic" evidence="9">
    <location>
        <begin position="1205"/>
        <end position="1364"/>
    </location>
</feature>
<reference evidence="10 11" key="1">
    <citation type="submission" date="2020-12" db="EMBL/GenBank/DDBJ databases">
        <title>Concerted genomic and epigenomic changes stabilize Arabidopsis allopolyploids.</title>
        <authorList>
            <person name="Chen Z."/>
        </authorList>
    </citation>
    <scope>NUCLEOTIDE SEQUENCE [LARGE SCALE GENOMIC DNA]</scope>
    <source>
        <strain evidence="10">Allo738</strain>
        <tissue evidence="10">Leaf</tissue>
    </source>
</reference>
<feature type="region of interest" description="Disordered" evidence="7">
    <location>
        <begin position="419"/>
        <end position="462"/>
    </location>
</feature>
<sequence length="1495" mass="168449">MSISKQINQQERPKRGEYCSKLAEASKHGSSESTRKSSENPCEAQDSSNSSRFGQMQALSDAIALLNQTTTNLTNQMGTLVNANTTFSERLDSIEQTLTSVQTTQTNLSNAQNVVSSRLDTLPSVRAAAYQRRLFVTPAQKRSGNTQTTPTCQPVINQAAVGDGTNPTGKEIPQVQGNPAIDDGFLMENPEVTFSDDFVKVRQELDEMKSKFHQATSSAPEIDRVIEETRRTPFISRILNLRIKDSRKVNLPTYDGKGDPKNHLAAFQIADGRIDLEPDEEDARYCKLFSENLSGSALLWFTQLEPGTIDSFKEFSSAFLKQYSMFMEKATSDADLWNLTQGQNEPLRKYIAKFKKVIAKIPGVLHTATLSALRNGLWHESRFREELIVNRPSTIQDALFRASNWMEAEEEKFSLAKKHRPAKLAVGNPTKKFEQKDQKRSNPATNAVGKPSPNRGRYNSPNTWVRDESAYCDIHKVNGHSIKDCSVLKKHLTELWAAEELANFNIEEFVQSYHKEKEESEASNPPEKKQKPNGPGTPNTPKKRIDVIMGGSKLCQDSIRSIKRHKKSAAIQTIMGFQSNEQTPSISFDNSDTQGLTGPHDDALVITLDVANFEVTRCLIDTGSSVDLIFLNTFQRMGISKADIIGPPAPLVSFTSDTSMSLGNIKLPVLAAGVPKIIEFIVFDRPAAYNIIFGTPWIYQMKAIPSTYHQCVKFLTPGGIGTIRGDQETSLREDRGDQKPIFYISKSLTSPETRYTMMEKLALAVVISARKLRPYFQSHPIEVLTSHPLRSILHGPSQSGRLGKWAIELSEYDIEYKSRTSAKAQVLADFLTELPLDDGILIETDSTWKLHVDGSSSKQGSEIGIRLETPTKEIIEQSFRLMFPASNNEAEYEALLAGLRLALAVGAEKIIAYCDSQLVVNQFAGDYEAKAPRMEAYLSAVKKLTGKFKEFELVRIPRGENTSADALAALASTSDPELKRVIPVECITSRSISDEEAGNDNILEAEHIETPELNSGNENSSLVVTRSRAKSQDDKLTPQPKLPKRKPRRKLKDQEVPIKELSRTEQKFTLKDNTFANDWGADWRVPIKNFILNRELPSNKWQARKLRIISAKYCIIKDSLYKRGVSDPYLLCIFGPEVEIVTSEVHEGLCGSHSSGRAIAFKIKRLEYFWPTMISDCIDYAKRCKKCQMHAPLIHQSSEFLSSISAPYPFMRWSMDIVGPMHRSTRGVQYLLVLTDYFSKWIEAEANIDIKDSVVKTFLWKHIICRHGVPYEIVTENGPQFISNDFEDFCSSWGIKLSYSTPRYPQGNGQAEASNKTILSNLKKRLNARKGGWYEELQPVLWAYRTTPRRATGETPFSLVYGMEAVVPAELNVSGLRRSEAPLNEELNSKLLEDVLDTIDERRDQSLIRLQNYQQLTARYYNSKLKNRPLNVGDFVLRRVFDNTKEEGAGKLGINWECPYQVTEKVRNGVYRLKDLDENPVQRPWNIINLKKFYC</sequence>
<dbReference type="CDD" id="cd09279">
    <property type="entry name" value="RNase_HI_like"/>
    <property type="match status" value="1"/>
</dbReference>
<feature type="region of interest" description="Disordered" evidence="7">
    <location>
        <begin position="515"/>
        <end position="545"/>
    </location>
</feature>
<dbReference type="GO" id="GO:0003676">
    <property type="term" value="F:nucleic acid binding"/>
    <property type="evidence" value="ECO:0007669"/>
    <property type="project" value="InterPro"/>
</dbReference>
<feature type="domain" description="RNase H type-1" evidence="8">
    <location>
        <begin position="844"/>
        <end position="973"/>
    </location>
</feature>
<evidence type="ECO:0000313" key="10">
    <source>
        <dbReference type="EMBL" id="KAG7552352.1"/>
    </source>
</evidence>
<keyword evidence="4" id="KW-0255">Endonuclease</keyword>
<dbReference type="InterPro" id="IPR005162">
    <property type="entry name" value="Retrotrans_gag_dom"/>
</dbReference>
<evidence type="ECO:0000256" key="6">
    <source>
        <dbReference type="ARBA" id="ARBA00022918"/>
    </source>
</evidence>
<dbReference type="InterPro" id="IPR041373">
    <property type="entry name" value="RT_RNaseH"/>
</dbReference>
<feature type="region of interest" description="Disordered" evidence="7">
    <location>
        <begin position="1007"/>
        <end position="1056"/>
    </location>
</feature>
<dbReference type="GO" id="GO:0004523">
    <property type="term" value="F:RNA-DNA hybrid ribonuclease activity"/>
    <property type="evidence" value="ECO:0007669"/>
    <property type="project" value="InterPro"/>
</dbReference>
<feature type="compositionally biased region" description="Basic and acidic residues" evidence="7">
    <location>
        <begin position="11"/>
        <end position="38"/>
    </location>
</feature>
<evidence type="ECO:0000256" key="1">
    <source>
        <dbReference type="ARBA" id="ARBA00022679"/>
    </source>
</evidence>
<protein>
    <submittedName>
        <fullName evidence="10">Retrotransposon gag domain</fullName>
    </submittedName>
</protein>